<dbReference type="Proteomes" id="UP001320706">
    <property type="component" value="Unassembled WGS sequence"/>
</dbReference>
<sequence>MGQRWPPNKMAIEFLAPQTDLSYSSAAPIIPGAQQGVSDASMVWRQELGPDSLSSPESASNERAICASPFGSHSPDHIPEAWRSRAPIWNGGGTLLDVSALSLEADQFIDCTNANTQEGRAGQEYTEEMKFFIMYLRLIRGCKWDEITRRFQLEFHVSRSTTGLTSVYYRIRREYGLEKVLDGGRRARSDEDVRKLHEKAREMPDQLLRRIGYLDAEES</sequence>
<proteinExistence type="predicted"/>
<keyword evidence="2" id="KW-1185">Reference proteome</keyword>
<gene>
    <name evidence="1" type="ORF">M8818_005666</name>
</gene>
<protein>
    <submittedName>
        <fullName evidence="1">Uncharacterized protein</fullName>
    </submittedName>
</protein>
<comment type="caution">
    <text evidence="1">The sequence shown here is derived from an EMBL/GenBank/DDBJ whole genome shotgun (WGS) entry which is preliminary data.</text>
</comment>
<dbReference type="EMBL" id="JAMKPW020000033">
    <property type="protein sequence ID" value="KAK8202140.1"/>
    <property type="molecule type" value="Genomic_DNA"/>
</dbReference>
<name>A0ACC3S9J7_9PEZI</name>
<accession>A0ACC3S9J7</accession>
<reference evidence="1" key="1">
    <citation type="submission" date="2024-02" db="EMBL/GenBank/DDBJ databases">
        <title>Metagenome Assembled Genome of Zalaria obscura JY119.</title>
        <authorList>
            <person name="Vighnesh L."/>
            <person name="Jagadeeshwari U."/>
            <person name="Venkata Ramana C."/>
            <person name="Sasikala C."/>
        </authorList>
    </citation>
    <scope>NUCLEOTIDE SEQUENCE</scope>
    <source>
        <strain evidence="1">JY119</strain>
    </source>
</reference>
<organism evidence="1 2">
    <name type="scientific">Zalaria obscura</name>
    <dbReference type="NCBI Taxonomy" id="2024903"/>
    <lineage>
        <taxon>Eukaryota</taxon>
        <taxon>Fungi</taxon>
        <taxon>Dikarya</taxon>
        <taxon>Ascomycota</taxon>
        <taxon>Pezizomycotina</taxon>
        <taxon>Dothideomycetes</taxon>
        <taxon>Dothideomycetidae</taxon>
        <taxon>Dothideales</taxon>
        <taxon>Zalariaceae</taxon>
        <taxon>Zalaria</taxon>
    </lineage>
</organism>
<evidence type="ECO:0000313" key="2">
    <source>
        <dbReference type="Proteomes" id="UP001320706"/>
    </source>
</evidence>
<evidence type="ECO:0000313" key="1">
    <source>
        <dbReference type="EMBL" id="KAK8202140.1"/>
    </source>
</evidence>